<dbReference type="Pfam" id="PF03564">
    <property type="entry name" value="DUF1759"/>
    <property type="match status" value="1"/>
</dbReference>
<keyword evidence="3" id="KW-1185">Reference proteome</keyword>
<evidence type="ECO:0000313" key="2">
    <source>
        <dbReference type="EMBL" id="CAH0724331.1"/>
    </source>
</evidence>
<dbReference type="InterPro" id="IPR021109">
    <property type="entry name" value="Peptidase_aspartic_dom_sf"/>
</dbReference>
<dbReference type="PANTHER" id="PTHR47331">
    <property type="entry name" value="PHD-TYPE DOMAIN-CONTAINING PROTEIN"/>
    <property type="match status" value="1"/>
</dbReference>
<organism evidence="2 3">
    <name type="scientific">Brenthis ino</name>
    <name type="common">lesser marbled fritillary</name>
    <dbReference type="NCBI Taxonomy" id="405034"/>
    <lineage>
        <taxon>Eukaryota</taxon>
        <taxon>Metazoa</taxon>
        <taxon>Ecdysozoa</taxon>
        <taxon>Arthropoda</taxon>
        <taxon>Hexapoda</taxon>
        <taxon>Insecta</taxon>
        <taxon>Pterygota</taxon>
        <taxon>Neoptera</taxon>
        <taxon>Endopterygota</taxon>
        <taxon>Lepidoptera</taxon>
        <taxon>Glossata</taxon>
        <taxon>Ditrysia</taxon>
        <taxon>Papilionoidea</taxon>
        <taxon>Nymphalidae</taxon>
        <taxon>Heliconiinae</taxon>
        <taxon>Argynnini</taxon>
        <taxon>Brenthis</taxon>
    </lineage>
</organism>
<dbReference type="Proteomes" id="UP000838878">
    <property type="component" value="Chromosome 4"/>
</dbReference>
<name>A0A8J9YE32_9NEOP</name>
<dbReference type="Pfam" id="PF05380">
    <property type="entry name" value="Peptidase_A17"/>
    <property type="match status" value="1"/>
</dbReference>
<evidence type="ECO:0008006" key="4">
    <source>
        <dbReference type="Google" id="ProtNLM"/>
    </source>
</evidence>
<dbReference type="OrthoDB" id="8065733at2759"/>
<dbReference type="EMBL" id="OV170224">
    <property type="protein sequence ID" value="CAH0724331.1"/>
    <property type="molecule type" value="Genomic_DNA"/>
</dbReference>
<gene>
    <name evidence="2" type="ORF">BINO364_LOCUS10051</name>
</gene>
<protein>
    <recommendedName>
        <fullName evidence="4">Peptidase aspartic putative domain-containing protein</fullName>
    </recommendedName>
</protein>
<dbReference type="InterPro" id="IPR043502">
    <property type="entry name" value="DNA/RNA_pol_sf"/>
</dbReference>
<dbReference type="SUPFAM" id="SSF56672">
    <property type="entry name" value="DNA/RNA polymerases"/>
    <property type="match status" value="1"/>
</dbReference>
<sequence>MSFNPKRSSRKLNTSSKSKIKQTGTECYTVHDLPSLKRKRTIALNRMLKALEIDAYAALIARYRNTRELAYTCWKDILNVNLKIQNINDFRRSLDSIDENLSILRKLNLPVEQWEFIIVYHVLSKLESKLRRDFEESCCSSEFPKYINLKEFLHSRCEALIRDNHFSEATKAAFHVVKDSIRPPSNIVKRRPVTHTLVSSHSDDKLKTGETRHDNSKVMPKCSFCTDATHSIAHCKRFLSKSVDERMSVANEKRWCFNCLKSSHQLKECKSIFRCLKCKHKHHTLLHKEQSTDTPSRSVSLIAKASGYELCTKSSLNTTVLLATAIVQIVDEKGRYHCFRALFDTGSQNNLITCDAARTLNIKQVPCDANINGLGGVSADVSHMVRCSLASNNKVLFDVDMHVISTICGDQPIAKLNTNGWSHIQSLPLADPGFDIPGPIDILLGADIFADSLLDQCMKGRSNQPVAMNSVFGWLLLGRTHLTSSSLLQYTAKSDELTSMVQRFWEIDNVPQASILTPLDMACEKAYVTDHYRDSTGRYGVQLPFKDANQILHSEIYVDDIVTGCETLDEALEAKAQIIELLELGHFQLRKWASNIPELLSDIPQEECLLSSKTFTGHDSCSLKVLGLKWEPTTDTFSFDVKSSIRPCTKRVILSEIAKIFDPLGFLAPLTIKAKCLLQRLWLLGIDWDSDPPEDVNSVWETFCNQLSILKDLRIPRCMTINNTLTYELHGFCDSSELAYGAVIYIRVSTADGLTQTRLVCAKARVAPIKKISLPRLELCAAVLLTNLAKFVLDTYLTKLTLHAIYLWSDSTVVLSWLRSHSSRWTTFVANRVGHIQDIFSTEGQCG</sequence>
<dbReference type="InterPro" id="IPR008042">
    <property type="entry name" value="Retrotrans_Pao"/>
</dbReference>
<dbReference type="PANTHER" id="PTHR47331:SF5">
    <property type="entry name" value="RIBONUCLEASE H"/>
    <property type="match status" value="1"/>
</dbReference>
<dbReference type="AlphaFoldDB" id="A0A8J9YE32"/>
<proteinExistence type="predicted"/>
<feature type="non-terminal residue" evidence="2">
    <location>
        <position position="847"/>
    </location>
</feature>
<dbReference type="Gene3D" id="2.40.70.10">
    <property type="entry name" value="Acid Proteases"/>
    <property type="match status" value="1"/>
</dbReference>
<reference evidence="2" key="1">
    <citation type="submission" date="2021-12" db="EMBL/GenBank/DDBJ databases">
        <authorList>
            <person name="Martin H S."/>
        </authorList>
    </citation>
    <scope>NUCLEOTIDE SEQUENCE</scope>
</reference>
<feature type="region of interest" description="Disordered" evidence="1">
    <location>
        <begin position="1"/>
        <end position="20"/>
    </location>
</feature>
<dbReference type="GO" id="GO:0071897">
    <property type="term" value="P:DNA biosynthetic process"/>
    <property type="evidence" value="ECO:0007669"/>
    <property type="project" value="UniProtKB-ARBA"/>
</dbReference>
<evidence type="ECO:0000256" key="1">
    <source>
        <dbReference type="SAM" id="MobiDB-lite"/>
    </source>
</evidence>
<accession>A0A8J9YE32</accession>
<dbReference type="InterPro" id="IPR005312">
    <property type="entry name" value="DUF1759"/>
</dbReference>
<evidence type="ECO:0000313" key="3">
    <source>
        <dbReference type="Proteomes" id="UP000838878"/>
    </source>
</evidence>